<dbReference type="InterPro" id="IPR018958">
    <property type="entry name" value="Knr4/Smi1-like_dom"/>
</dbReference>
<evidence type="ECO:0000259" key="1">
    <source>
        <dbReference type="SMART" id="SM00860"/>
    </source>
</evidence>
<dbReference type="Pfam" id="PF09346">
    <property type="entry name" value="SMI1_KNR4"/>
    <property type="match status" value="1"/>
</dbReference>
<reference evidence="2 3" key="1">
    <citation type="submission" date="2019-10" db="EMBL/GenBank/DDBJ databases">
        <title>Extracellular Electron Transfer in a Candidatus Methanoperedens spp. Enrichment Culture.</title>
        <authorList>
            <person name="Berger S."/>
            <person name="Rangel Shaw D."/>
            <person name="Berben T."/>
            <person name="In 'T Zandt M."/>
            <person name="Frank J."/>
            <person name="Reimann J."/>
            <person name="Jetten M.S.M."/>
            <person name="Welte C.U."/>
        </authorList>
    </citation>
    <scope>NUCLEOTIDE SEQUENCE [LARGE SCALE GENOMIC DNA]</scope>
    <source>
        <strain evidence="2">SB12</strain>
    </source>
</reference>
<name>A0A833GVW4_9LEPT</name>
<accession>A0A833GVW4</accession>
<dbReference type="Proteomes" id="UP000460298">
    <property type="component" value="Unassembled WGS sequence"/>
</dbReference>
<protein>
    <submittedName>
        <fullName evidence="2">SMI1/KNR4 family protein</fullName>
    </submittedName>
</protein>
<dbReference type="EMBL" id="WBUI01000066">
    <property type="protein sequence ID" value="KAB2927749.1"/>
    <property type="molecule type" value="Genomic_DNA"/>
</dbReference>
<evidence type="ECO:0000313" key="3">
    <source>
        <dbReference type="Proteomes" id="UP000460298"/>
    </source>
</evidence>
<dbReference type="Gene3D" id="3.40.1580.10">
    <property type="entry name" value="SMI1/KNR4-like"/>
    <property type="match status" value="1"/>
</dbReference>
<sequence>MKNELGKDFTKFEMNQPADRNSISEVESELHVVLPDDYVRFMQQFNGGEGPVGNENYLSLWRIEDLLPLNQAYEVEEFAPGLLLFASNGSDTAYGFDTTVETKPIVKIPFIGMSHTSKTLYANHFNEFLSLIALKC</sequence>
<evidence type="ECO:0000313" key="2">
    <source>
        <dbReference type="EMBL" id="KAB2927749.1"/>
    </source>
</evidence>
<proteinExistence type="predicted"/>
<comment type="caution">
    <text evidence="2">The sequence shown here is derived from an EMBL/GenBank/DDBJ whole genome shotgun (WGS) entry which is preliminary data.</text>
</comment>
<dbReference type="InterPro" id="IPR037883">
    <property type="entry name" value="Knr4/Smi1-like_sf"/>
</dbReference>
<dbReference type="AlphaFoldDB" id="A0A833GVW4"/>
<organism evidence="2 3">
    <name type="scientific">Leptonema illini</name>
    <dbReference type="NCBI Taxonomy" id="183"/>
    <lineage>
        <taxon>Bacteria</taxon>
        <taxon>Pseudomonadati</taxon>
        <taxon>Spirochaetota</taxon>
        <taxon>Spirochaetia</taxon>
        <taxon>Leptospirales</taxon>
        <taxon>Leptospiraceae</taxon>
        <taxon>Leptonema</taxon>
    </lineage>
</organism>
<gene>
    <name evidence="2" type="ORF">F9K24_22470</name>
</gene>
<dbReference type="SUPFAM" id="SSF160631">
    <property type="entry name" value="SMI1/KNR4-like"/>
    <property type="match status" value="1"/>
</dbReference>
<feature type="domain" description="Knr4/Smi1-like" evidence="1">
    <location>
        <begin position="17"/>
        <end position="131"/>
    </location>
</feature>
<dbReference type="SMART" id="SM00860">
    <property type="entry name" value="SMI1_KNR4"/>
    <property type="match status" value="1"/>
</dbReference>